<dbReference type="AlphaFoldDB" id="A0A1Y2SXP1"/>
<organism evidence="1 2">
    <name type="scientific">Alloscardovia macacae</name>
    <dbReference type="NCBI Taxonomy" id="1160091"/>
    <lineage>
        <taxon>Bacteria</taxon>
        <taxon>Bacillati</taxon>
        <taxon>Actinomycetota</taxon>
        <taxon>Actinomycetes</taxon>
        <taxon>Bifidobacteriales</taxon>
        <taxon>Bifidobacteriaceae</taxon>
        <taxon>Alloscardovia</taxon>
    </lineage>
</organism>
<sequence>MNPEDIVSAEWQQFQQVNNEGGRANCQGNWPMFHTMRLSQFLTWPNDLRESYARDLSSGRNLLMEKYAWMMASTEPDYFHHELEPYLLHISDERRAEQERIIAQQVEWARDFHARYPHLGANMRVLTTQQDTRESTSFETYLRGELCTYSDETVQLYAAFVHSLADSGMNLTERILLETVRLSGYDTLEQAESYLSM</sequence>
<evidence type="ECO:0000313" key="2">
    <source>
        <dbReference type="Proteomes" id="UP000243540"/>
    </source>
</evidence>
<protein>
    <recommendedName>
        <fullName evidence="3">DUF4125 domain-containing protein</fullName>
    </recommendedName>
</protein>
<evidence type="ECO:0000313" key="1">
    <source>
        <dbReference type="EMBL" id="OTA28936.1"/>
    </source>
</evidence>
<accession>A0A1Y2SXP1</accession>
<dbReference type="RefSeq" id="WP_086106828.1">
    <property type="nucleotide sequence ID" value="NZ_NEKC01000010.1"/>
</dbReference>
<dbReference type="InterPro" id="IPR025191">
    <property type="entry name" value="DUF4125"/>
</dbReference>
<dbReference type="STRING" id="1160091.B9T39_05575"/>
<gene>
    <name evidence="1" type="ORF">B9T39_05575</name>
</gene>
<dbReference type="Pfam" id="PF13526">
    <property type="entry name" value="DUF4125"/>
    <property type="match status" value="1"/>
</dbReference>
<comment type="caution">
    <text evidence="1">The sequence shown here is derived from an EMBL/GenBank/DDBJ whole genome shotgun (WGS) entry which is preliminary data.</text>
</comment>
<name>A0A1Y2SXP1_9BIFI</name>
<reference evidence="1 2" key="1">
    <citation type="submission" date="2017-04" db="EMBL/GenBank/DDBJ databases">
        <title>Draft genome sequences of Alloscardovia macacae UMA81211 and UMA81212 isolated from the feces of a rhesus macaque (Macaca mulatta).</title>
        <authorList>
            <person name="Albert K."/>
            <person name="Sela D.A."/>
        </authorList>
    </citation>
    <scope>NUCLEOTIDE SEQUENCE [LARGE SCALE GENOMIC DNA]</scope>
    <source>
        <strain evidence="1 2">UMA81212</strain>
    </source>
</reference>
<dbReference type="EMBL" id="NEKC01000010">
    <property type="protein sequence ID" value="OTA28936.1"/>
    <property type="molecule type" value="Genomic_DNA"/>
</dbReference>
<proteinExistence type="predicted"/>
<dbReference type="Proteomes" id="UP000243540">
    <property type="component" value="Unassembled WGS sequence"/>
</dbReference>
<evidence type="ECO:0008006" key="3">
    <source>
        <dbReference type="Google" id="ProtNLM"/>
    </source>
</evidence>